<dbReference type="InterPro" id="IPR002305">
    <property type="entry name" value="aa-tRNA-synth_Ic"/>
</dbReference>
<dbReference type="NCBIfam" id="TIGR00233">
    <property type="entry name" value="trpS"/>
    <property type="match status" value="1"/>
</dbReference>
<feature type="non-terminal residue" evidence="8">
    <location>
        <position position="195"/>
    </location>
</feature>
<reference evidence="8" key="1">
    <citation type="journal article" date="2014" name="Front. Microbiol.">
        <title>High frequency of phylogenetically diverse reductive dehalogenase-homologous genes in deep subseafloor sedimentary metagenomes.</title>
        <authorList>
            <person name="Kawai M."/>
            <person name="Futagami T."/>
            <person name="Toyoda A."/>
            <person name="Takaki Y."/>
            <person name="Nishi S."/>
            <person name="Hori S."/>
            <person name="Arai W."/>
            <person name="Tsubouchi T."/>
            <person name="Morono Y."/>
            <person name="Uchiyama I."/>
            <person name="Ito T."/>
            <person name="Fujiyama A."/>
            <person name="Inagaki F."/>
            <person name="Takami H."/>
        </authorList>
    </citation>
    <scope>NUCLEOTIDE SEQUENCE</scope>
    <source>
        <strain evidence="8">Expedition CK06-06</strain>
    </source>
</reference>
<comment type="similarity">
    <text evidence="1">Belongs to the class-I aminoacyl-tRNA synthetase family.</text>
</comment>
<dbReference type="EMBL" id="BARW01023920">
    <property type="protein sequence ID" value="GAI88130.1"/>
    <property type="molecule type" value="Genomic_DNA"/>
</dbReference>
<protein>
    <recommendedName>
        <fullName evidence="2">tryptophan--tRNA ligase</fullName>
        <ecNumber evidence="2">6.1.1.2</ecNumber>
    </recommendedName>
</protein>
<evidence type="ECO:0000256" key="1">
    <source>
        <dbReference type="ARBA" id="ARBA00005594"/>
    </source>
</evidence>
<dbReference type="PRINTS" id="PR01039">
    <property type="entry name" value="TRNASYNTHTRP"/>
</dbReference>
<dbReference type="Gene3D" id="3.40.50.620">
    <property type="entry name" value="HUPs"/>
    <property type="match status" value="1"/>
</dbReference>
<evidence type="ECO:0000256" key="6">
    <source>
        <dbReference type="ARBA" id="ARBA00022917"/>
    </source>
</evidence>
<dbReference type="PROSITE" id="PS00178">
    <property type="entry name" value="AA_TRNA_LIGASE_I"/>
    <property type="match status" value="1"/>
</dbReference>
<evidence type="ECO:0000256" key="4">
    <source>
        <dbReference type="ARBA" id="ARBA00022741"/>
    </source>
</evidence>
<keyword evidence="6" id="KW-0648">Protein biosynthesis</keyword>
<dbReference type="EC" id="6.1.1.2" evidence="2"/>
<dbReference type="InterPro" id="IPR001412">
    <property type="entry name" value="aa-tRNA-synth_I_CS"/>
</dbReference>
<dbReference type="GO" id="GO:0006436">
    <property type="term" value="P:tryptophanyl-tRNA aminoacylation"/>
    <property type="evidence" value="ECO:0007669"/>
    <property type="project" value="InterPro"/>
</dbReference>
<name>X1TKN6_9ZZZZ</name>
<organism evidence="8">
    <name type="scientific">marine sediment metagenome</name>
    <dbReference type="NCBI Taxonomy" id="412755"/>
    <lineage>
        <taxon>unclassified sequences</taxon>
        <taxon>metagenomes</taxon>
        <taxon>ecological metagenomes</taxon>
    </lineage>
</organism>
<dbReference type="GO" id="GO:0005739">
    <property type="term" value="C:mitochondrion"/>
    <property type="evidence" value="ECO:0007669"/>
    <property type="project" value="TreeGrafter"/>
</dbReference>
<dbReference type="InterPro" id="IPR050203">
    <property type="entry name" value="Trp-tRNA_synthetase"/>
</dbReference>
<keyword evidence="7" id="KW-0030">Aminoacyl-tRNA synthetase</keyword>
<keyword evidence="5" id="KW-0067">ATP-binding</keyword>
<dbReference type="SUPFAM" id="SSF52374">
    <property type="entry name" value="Nucleotidylyl transferase"/>
    <property type="match status" value="1"/>
</dbReference>
<dbReference type="Pfam" id="PF00579">
    <property type="entry name" value="tRNA-synt_1b"/>
    <property type="match status" value="1"/>
</dbReference>
<dbReference type="InterPro" id="IPR014729">
    <property type="entry name" value="Rossmann-like_a/b/a_fold"/>
</dbReference>
<sequence length="195" mass="22192">MAKKRILSGMRPSGKLHVGHLVGALANWAALQDEYECFYMVADWHALTTEYENPSGIKTNIKEMVIDWISAGLDPKKCTMFVQSQVLEHAELHLLLSMFIPLSWLERCPTYKQQQQELKDKNLSTYGFLGYPVLQAADILVYKAEAVPVGEDQLPHLELCREIARRFNFLYKSVFPEPQALLTRAPKLLGADGRK</sequence>
<keyword evidence="3" id="KW-0436">Ligase</keyword>
<evidence type="ECO:0000256" key="3">
    <source>
        <dbReference type="ARBA" id="ARBA00022598"/>
    </source>
</evidence>
<proteinExistence type="inferred from homology"/>
<evidence type="ECO:0000256" key="2">
    <source>
        <dbReference type="ARBA" id="ARBA00013161"/>
    </source>
</evidence>
<dbReference type="GO" id="GO:0004830">
    <property type="term" value="F:tryptophan-tRNA ligase activity"/>
    <property type="evidence" value="ECO:0007669"/>
    <property type="project" value="UniProtKB-EC"/>
</dbReference>
<dbReference type="InterPro" id="IPR002306">
    <property type="entry name" value="Trp-tRNA-ligase"/>
</dbReference>
<dbReference type="PANTHER" id="PTHR43766:SF1">
    <property type="entry name" value="TRYPTOPHAN--TRNA LIGASE, MITOCHONDRIAL"/>
    <property type="match status" value="1"/>
</dbReference>
<dbReference type="AlphaFoldDB" id="X1TKN6"/>
<evidence type="ECO:0000313" key="8">
    <source>
        <dbReference type="EMBL" id="GAI88130.1"/>
    </source>
</evidence>
<accession>X1TKN6</accession>
<dbReference type="PANTHER" id="PTHR43766">
    <property type="entry name" value="TRYPTOPHAN--TRNA LIGASE, MITOCHONDRIAL"/>
    <property type="match status" value="1"/>
</dbReference>
<gene>
    <name evidence="8" type="ORF">S12H4_39568</name>
</gene>
<dbReference type="GO" id="GO:0005524">
    <property type="term" value="F:ATP binding"/>
    <property type="evidence" value="ECO:0007669"/>
    <property type="project" value="UniProtKB-KW"/>
</dbReference>
<keyword evidence="4" id="KW-0547">Nucleotide-binding</keyword>
<evidence type="ECO:0000256" key="5">
    <source>
        <dbReference type="ARBA" id="ARBA00022840"/>
    </source>
</evidence>
<dbReference type="FunFam" id="3.40.50.620:FF:000094">
    <property type="entry name" value="Tryptophan--tRNA ligase"/>
    <property type="match status" value="1"/>
</dbReference>
<comment type="caution">
    <text evidence="8">The sequence shown here is derived from an EMBL/GenBank/DDBJ whole genome shotgun (WGS) entry which is preliminary data.</text>
</comment>
<evidence type="ECO:0000256" key="7">
    <source>
        <dbReference type="ARBA" id="ARBA00023146"/>
    </source>
</evidence>